<proteinExistence type="inferred from homology"/>
<evidence type="ECO:0000256" key="1">
    <source>
        <dbReference type="ARBA" id="ARBA00004167"/>
    </source>
</evidence>
<evidence type="ECO:0000256" key="4">
    <source>
        <dbReference type="ARBA" id="ARBA00022475"/>
    </source>
</evidence>
<dbReference type="PANTHER" id="PTHR13806:SF31">
    <property type="entry name" value="FLOTILLIN-LIKE PROTEIN 1-RELATED"/>
    <property type="match status" value="1"/>
</dbReference>
<evidence type="ECO:0000313" key="10">
    <source>
        <dbReference type="Proteomes" id="UP000500938"/>
    </source>
</evidence>
<dbReference type="GO" id="GO:0005886">
    <property type="term" value="C:plasma membrane"/>
    <property type="evidence" value="ECO:0007669"/>
    <property type="project" value="UniProtKB-SubCell"/>
</dbReference>
<dbReference type="InterPro" id="IPR001107">
    <property type="entry name" value="Band_7"/>
</dbReference>
<keyword evidence="10" id="KW-1185">Reference proteome</keyword>
<evidence type="ECO:0000256" key="5">
    <source>
        <dbReference type="ARBA" id="ARBA00023136"/>
    </source>
</evidence>
<keyword evidence="7" id="KW-0812">Transmembrane</keyword>
<dbReference type="SMART" id="SM00244">
    <property type="entry name" value="PHB"/>
    <property type="match status" value="1"/>
</dbReference>
<keyword evidence="7" id="KW-1133">Transmembrane helix</keyword>
<gene>
    <name evidence="9" type="ORF">HKW67_09875</name>
</gene>
<comment type="subcellular location">
    <subcellularLocation>
        <location evidence="2">Cell membrane</location>
    </subcellularLocation>
    <subcellularLocation>
        <location evidence="1">Membrane</location>
        <topology evidence="1">Single-pass membrane protein</topology>
    </subcellularLocation>
</comment>
<dbReference type="Gene3D" id="3.30.479.30">
    <property type="entry name" value="Band 7 domain"/>
    <property type="match status" value="1"/>
</dbReference>
<dbReference type="Pfam" id="PF01145">
    <property type="entry name" value="Band_7"/>
    <property type="match status" value="1"/>
</dbReference>
<organism evidence="9 10">
    <name type="scientific">Gemmatimonas groenlandica</name>
    <dbReference type="NCBI Taxonomy" id="2732249"/>
    <lineage>
        <taxon>Bacteria</taxon>
        <taxon>Pseudomonadati</taxon>
        <taxon>Gemmatimonadota</taxon>
        <taxon>Gemmatimonadia</taxon>
        <taxon>Gemmatimonadales</taxon>
        <taxon>Gemmatimonadaceae</taxon>
        <taxon>Gemmatimonas</taxon>
    </lineage>
</organism>
<evidence type="ECO:0000256" key="6">
    <source>
        <dbReference type="SAM" id="MobiDB-lite"/>
    </source>
</evidence>
<dbReference type="KEGG" id="ggr:HKW67_09875"/>
<dbReference type="Proteomes" id="UP000500938">
    <property type="component" value="Chromosome"/>
</dbReference>
<feature type="transmembrane region" description="Helical" evidence="7">
    <location>
        <begin position="12"/>
        <end position="38"/>
    </location>
</feature>
<evidence type="ECO:0000256" key="7">
    <source>
        <dbReference type="SAM" id="Phobius"/>
    </source>
</evidence>
<evidence type="ECO:0000259" key="8">
    <source>
        <dbReference type="SMART" id="SM00244"/>
    </source>
</evidence>
<feature type="region of interest" description="Disordered" evidence="6">
    <location>
        <begin position="552"/>
        <end position="576"/>
    </location>
</feature>
<dbReference type="InterPro" id="IPR036013">
    <property type="entry name" value="Band_7/SPFH_dom_sf"/>
</dbReference>
<evidence type="ECO:0000256" key="2">
    <source>
        <dbReference type="ARBA" id="ARBA00004236"/>
    </source>
</evidence>
<dbReference type="EMBL" id="CP053085">
    <property type="protein sequence ID" value="QJR38179.1"/>
    <property type="molecule type" value="Genomic_DNA"/>
</dbReference>
<dbReference type="PANTHER" id="PTHR13806">
    <property type="entry name" value="FLOTILLIN-RELATED"/>
    <property type="match status" value="1"/>
</dbReference>
<dbReference type="SUPFAM" id="SSF117892">
    <property type="entry name" value="Band 7/SPFH domain"/>
    <property type="match status" value="1"/>
</dbReference>
<feature type="domain" description="Band 7" evidence="8">
    <location>
        <begin position="39"/>
        <end position="208"/>
    </location>
</feature>
<comment type="similarity">
    <text evidence="3">Belongs to the band 7/mec-2 family. Flotillin subfamily.</text>
</comment>
<evidence type="ECO:0000313" key="9">
    <source>
        <dbReference type="EMBL" id="QJR38179.1"/>
    </source>
</evidence>
<accession>A0A6M4IWW6</accession>
<dbReference type="AlphaFoldDB" id="A0A6M4IWW6"/>
<evidence type="ECO:0000256" key="3">
    <source>
        <dbReference type="ARBA" id="ARBA00007161"/>
    </source>
</evidence>
<dbReference type="InterPro" id="IPR027705">
    <property type="entry name" value="Flotillin_fam"/>
</dbReference>
<keyword evidence="4" id="KW-1003">Cell membrane</keyword>
<keyword evidence="5 7" id="KW-0472">Membrane</keyword>
<dbReference type="CDD" id="cd03399">
    <property type="entry name" value="SPFH_flotillin"/>
    <property type="match status" value="1"/>
</dbReference>
<name>A0A6M4IWW6_9BACT</name>
<feature type="compositionally biased region" description="Basic and acidic residues" evidence="6">
    <location>
        <begin position="567"/>
        <end position="576"/>
    </location>
</feature>
<sequence>MHPLLQVGSVDLLNSTSIALAGAAFALILFVSLVILFVSRYKRCPANRVLVISGRVGGNEAARCISGGGAFVWPVIQEFAYLSLEPMQINIPLKDALSFENIRVAVPSVFTVAIGSESEVRQNAAMRLLGRLQDAIMKDAQDIIFGQLRQVIASMTIDQINRDRDGFLHKIQLSLEPELRKIGLVLINVNIHDLRDESGYIEAIGRKAAATAVQQARGDVADQERMGEVRVAEAEREKLVLVANASKDREIGLALADRERAVRLAELDKERQVGEQMAVFERDTQVKDAQRLQAVRIAQFDKEQKIGEQTAIFERDAMVKEAEQKKRVAVADADARAIAGEAESQALIVATQAQLSVRQAEAYQMVETKKREAEAAVVEAGNRAQTRAALADAERVEAEQRAKVEAPAKAEKARTIVEAEADAERQRIHATAEAAAIFAKLDAQARGEYEVLSKRAEALGQLVEKAGGAREAFQLLMVDQIPLLAESAAKAISNIKFDKVVVWEGGNGNANGGPSGTAGFIQNMAKSMPPMMDVLRTVAGVELPAFLGAMTPETTPSVAPTAGAEASKGEEVLPVK</sequence>
<protein>
    <submittedName>
        <fullName evidence="9">Flotillin family protein</fullName>
    </submittedName>
</protein>
<reference evidence="9 10" key="1">
    <citation type="submission" date="2020-05" db="EMBL/GenBank/DDBJ databases">
        <title>Complete genome sequence of Gemmatimonas greenlandica TET16.</title>
        <authorList>
            <person name="Zeng Y."/>
        </authorList>
    </citation>
    <scope>NUCLEOTIDE SEQUENCE [LARGE SCALE GENOMIC DNA]</scope>
    <source>
        <strain evidence="9 10">TET16</strain>
    </source>
</reference>